<dbReference type="SMART" id="SM00155">
    <property type="entry name" value="PLDc"/>
    <property type="match status" value="2"/>
</dbReference>
<keyword evidence="11 12" id="KW-1208">Phospholipid metabolism</keyword>
<feature type="domain" description="PLD phosphodiesterase" evidence="14">
    <location>
        <begin position="219"/>
        <end position="246"/>
    </location>
</feature>
<keyword evidence="5 12" id="KW-0812">Transmembrane</keyword>
<keyword evidence="4 12" id="KW-0808">Transferase</keyword>
<dbReference type="InterPro" id="IPR025202">
    <property type="entry name" value="PLD-like_dom"/>
</dbReference>
<keyword evidence="10 12" id="KW-0594">Phospholipid biosynthesis</keyword>
<organism evidence="15 16">
    <name type="scientific">Exiguobacterium indicum</name>
    <dbReference type="NCBI Taxonomy" id="296995"/>
    <lineage>
        <taxon>Bacteria</taxon>
        <taxon>Bacillati</taxon>
        <taxon>Bacillota</taxon>
        <taxon>Bacilli</taxon>
        <taxon>Bacillales</taxon>
        <taxon>Bacillales Family XII. Incertae Sedis</taxon>
        <taxon>Exiguobacterium</taxon>
    </lineage>
</organism>
<dbReference type="EMBL" id="LNQL01000002">
    <property type="protein sequence ID" value="KSU49045.1"/>
    <property type="molecule type" value="Genomic_DNA"/>
</dbReference>
<comment type="function">
    <text evidence="12">Catalyzes the reversible phosphatidyl group transfer from one phosphatidylglycerol molecule to another to form cardiolipin (CL) (diphosphatidylglycerol) and glycerol.</text>
</comment>
<evidence type="ECO:0000256" key="11">
    <source>
        <dbReference type="ARBA" id="ARBA00023264"/>
    </source>
</evidence>
<proteinExistence type="inferred from homology"/>
<comment type="subcellular location">
    <subcellularLocation>
        <location evidence="1 12">Cell membrane</location>
        <topology evidence="1 12">Multi-pass membrane protein</topology>
    </subcellularLocation>
</comment>
<dbReference type="GO" id="GO:0008808">
    <property type="term" value="F:cardiolipin synthase activity"/>
    <property type="evidence" value="ECO:0007669"/>
    <property type="project" value="UniProtKB-UniRule"/>
</dbReference>
<dbReference type="AlphaFoldDB" id="A0A0V8GFM2"/>
<dbReference type="InterPro" id="IPR001736">
    <property type="entry name" value="PLipase_D/transphosphatidylase"/>
</dbReference>
<dbReference type="OrthoDB" id="9762009at2"/>
<dbReference type="Proteomes" id="UP000053797">
    <property type="component" value="Unassembled WGS sequence"/>
</dbReference>
<feature type="active site" evidence="12">
    <location>
        <position position="408"/>
    </location>
</feature>
<dbReference type="PANTHER" id="PTHR21248:SF22">
    <property type="entry name" value="PHOSPHOLIPASE D"/>
    <property type="match status" value="1"/>
</dbReference>
<dbReference type="PANTHER" id="PTHR21248">
    <property type="entry name" value="CARDIOLIPIN SYNTHASE"/>
    <property type="match status" value="1"/>
</dbReference>
<name>A0A0V8GFM2_9BACL</name>
<feature type="active site" evidence="12">
    <location>
        <position position="403"/>
    </location>
</feature>
<comment type="similarity">
    <text evidence="12">Belongs to the phospholipase D family. Cardiolipin synthase subfamily.</text>
</comment>
<dbReference type="GO" id="GO:0032049">
    <property type="term" value="P:cardiolipin biosynthetic process"/>
    <property type="evidence" value="ECO:0007669"/>
    <property type="project" value="UniProtKB-UniRule"/>
</dbReference>
<evidence type="ECO:0000256" key="5">
    <source>
        <dbReference type="ARBA" id="ARBA00022692"/>
    </source>
</evidence>
<dbReference type="PROSITE" id="PS50035">
    <property type="entry name" value="PLD"/>
    <property type="match status" value="2"/>
</dbReference>
<dbReference type="Pfam" id="PF13091">
    <property type="entry name" value="PLDc_2"/>
    <property type="match status" value="2"/>
</dbReference>
<dbReference type="EC" id="2.7.8.-" evidence="12 13"/>
<reference evidence="15 16" key="1">
    <citation type="journal article" date="2015" name="Int. J. Syst. Evol. Microbiol.">
        <title>Exiguobacterium enclense sp. nov., isolated from sediment.</title>
        <authorList>
            <person name="Dastager S.G."/>
            <person name="Mawlankar R."/>
            <person name="Sonalkar V.V."/>
            <person name="Thorat M.N."/>
            <person name="Mual P."/>
            <person name="Verma A."/>
            <person name="Krishnamurthi S."/>
            <person name="Tang S.K."/>
            <person name="Li W.J."/>
        </authorList>
    </citation>
    <scope>NUCLEOTIDE SEQUENCE [LARGE SCALE GENOMIC DNA]</scope>
    <source>
        <strain evidence="15 16">NIO-1109</strain>
    </source>
</reference>
<dbReference type="RefSeq" id="WP_058265041.1">
    <property type="nucleotide sequence ID" value="NZ_FMYN01000002.1"/>
</dbReference>
<evidence type="ECO:0000313" key="15">
    <source>
        <dbReference type="EMBL" id="KSU49045.1"/>
    </source>
</evidence>
<evidence type="ECO:0000256" key="9">
    <source>
        <dbReference type="ARBA" id="ARBA00023136"/>
    </source>
</evidence>
<comment type="caution">
    <text evidence="15">The sequence shown here is derived from an EMBL/GenBank/DDBJ whole genome shotgun (WGS) entry which is preliminary data.</text>
</comment>
<evidence type="ECO:0000256" key="12">
    <source>
        <dbReference type="HAMAP-Rule" id="MF_01916"/>
    </source>
</evidence>
<dbReference type="InterPro" id="IPR030874">
    <property type="entry name" value="Cardiolipin_synth_Firmi"/>
</dbReference>
<accession>A0A0V8GFM2</accession>
<feature type="active site" evidence="12">
    <location>
        <position position="224"/>
    </location>
</feature>
<evidence type="ECO:0000256" key="2">
    <source>
        <dbReference type="ARBA" id="ARBA00022475"/>
    </source>
</evidence>
<dbReference type="CDD" id="cd09112">
    <property type="entry name" value="PLDc_CLS_2"/>
    <property type="match status" value="1"/>
</dbReference>
<evidence type="ECO:0000256" key="3">
    <source>
        <dbReference type="ARBA" id="ARBA00022516"/>
    </source>
</evidence>
<keyword evidence="8 12" id="KW-0443">Lipid metabolism</keyword>
<feature type="active site" evidence="12">
    <location>
        <position position="226"/>
    </location>
</feature>
<keyword evidence="7 12" id="KW-1133">Transmembrane helix</keyword>
<keyword evidence="9 12" id="KW-0472">Membrane</keyword>
<evidence type="ECO:0000256" key="13">
    <source>
        <dbReference type="NCBIfam" id="TIGR04265"/>
    </source>
</evidence>
<dbReference type="Pfam" id="PF13396">
    <property type="entry name" value="PLDc_N"/>
    <property type="match status" value="1"/>
</dbReference>
<dbReference type="HAMAP" id="MF_01916">
    <property type="entry name" value="Cardiolipin_synth_Cls"/>
    <property type="match status" value="1"/>
</dbReference>
<protein>
    <recommendedName>
        <fullName evidence="12 13">Cardiolipin synthase</fullName>
        <shortName evidence="12">CL synthase</shortName>
        <ecNumber evidence="12 13">2.7.8.-</ecNumber>
    </recommendedName>
</protein>
<dbReference type="Gene3D" id="3.30.870.10">
    <property type="entry name" value="Endonuclease Chain A"/>
    <property type="match status" value="2"/>
</dbReference>
<dbReference type="CDD" id="cd09110">
    <property type="entry name" value="PLDc_CLS_1"/>
    <property type="match status" value="1"/>
</dbReference>
<dbReference type="NCBIfam" id="TIGR04265">
    <property type="entry name" value="bac_cardiolipin"/>
    <property type="match status" value="1"/>
</dbReference>
<dbReference type="GO" id="GO:0005886">
    <property type="term" value="C:plasma membrane"/>
    <property type="evidence" value="ECO:0007669"/>
    <property type="project" value="UniProtKB-SubCell"/>
</dbReference>
<evidence type="ECO:0000313" key="16">
    <source>
        <dbReference type="Proteomes" id="UP000053797"/>
    </source>
</evidence>
<evidence type="ECO:0000256" key="1">
    <source>
        <dbReference type="ARBA" id="ARBA00004651"/>
    </source>
</evidence>
<evidence type="ECO:0000259" key="14">
    <source>
        <dbReference type="PROSITE" id="PS50035"/>
    </source>
</evidence>
<evidence type="ECO:0000256" key="7">
    <source>
        <dbReference type="ARBA" id="ARBA00022989"/>
    </source>
</evidence>
<dbReference type="SUPFAM" id="SSF56024">
    <property type="entry name" value="Phospholipase D/nuclease"/>
    <property type="match status" value="2"/>
</dbReference>
<dbReference type="InterPro" id="IPR027379">
    <property type="entry name" value="CLS_N"/>
</dbReference>
<feature type="domain" description="PLD phosphodiesterase" evidence="14">
    <location>
        <begin position="396"/>
        <end position="423"/>
    </location>
</feature>
<gene>
    <name evidence="15" type="ORF">AS033_06615</name>
</gene>
<feature type="transmembrane region" description="Helical" evidence="12">
    <location>
        <begin position="6"/>
        <end position="30"/>
    </location>
</feature>
<evidence type="ECO:0000256" key="6">
    <source>
        <dbReference type="ARBA" id="ARBA00022737"/>
    </source>
</evidence>
<dbReference type="InterPro" id="IPR022924">
    <property type="entry name" value="Cardiolipin_synthase"/>
</dbReference>
<feature type="transmembrane region" description="Helical" evidence="12">
    <location>
        <begin position="37"/>
        <end position="59"/>
    </location>
</feature>
<evidence type="ECO:0000256" key="10">
    <source>
        <dbReference type="ARBA" id="ARBA00023209"/>
    </source>
</evidence>
<sequence length="483" mass="55656">MVEVWSTFTIIIVYGLLIMNILAVLTVIFLERRDIGATWAWVFILYFVPLVGFLVYLFFGRLLKKTNFYRVTDEEQLEQDRRIALQKKELVTMGRHPMIQKHRDMIRMNLMSNGSLLSLSNQLQILSDGEQKFNRMIQDIRQAEHEVNIQYYIIQKDRLGLALIDTLTDCAHRGIKVRLLYDAVGSRSLKRTDFKDLLAHGGEVFAFFPSTIGFVNFRLNNRNHRKSCIIDGRIGYIGGFNVGTEYLGIDEKFGYWRDTHFRLEGDVVHDQLDRFILDWNQASDVYTEKSLFYYGTHRIQDILPMQIVTSGPDSRSEYLKLALIKMINEAKRTIYIQSPYFIPDTSYLDACKAALLSGVEVRIMIPNKPDHPFVYWATTAAVGELLSYGAKVYTYEPGFLHAKTIVVDGEIASVGTTNIDARSFRLNFEMNTIVYDQAVAIELERLFLADCEVSKLMTVESYAARSRTIKFKESISRLLSPIL</sequence>
<feature type="active site" evidence="12">
    <location>
        <position position="231"/>
    </location>
</feature>
<keyword evidence="3 12" id="KW-0444">Lipid biosynthesis</keyword>
<comment type="catalytic activity">
    <reaction evidence="12">
        <text>2 a 1,2-diacyl-sn-glycero-3-phospho-(1'-sn-glycerol) = a cardiolipin + glycerol</text>
        <dbReference type="Rhea" id="RHEA:31451"/>
        <dbReference type="ChEBI" id="CHEBI:17754"/>
        <dbReference type="ChEBI" id="CHEBI:62237"/>
        <dbReference type="ChEBI" id="CHEBI:64716"/>
    </reaction>
</comment>
<feature type="active site" evidence="12">
    <location>
        <position position="401"/>
    </location>
</feature>
<keyword evidence="6" id="KW-0677">Repeat</keyword>
<evidence type="ECO:0000256" key="8">
    <source>
        <dbReference type="ARBA" id="ARBA00023098"/>
    </source>
</evidence>
<evidence type="ECO:0000256" key="4">
    <source>
        <dbReference type="ARBA" id="ARBA00022679"/>
    </source>
</evidence>
<keyword evidence="2 12" id="KW-1003">Cell membrane</keyword>